<gene>
    <name evidence="1" type="ORF">CCACVL1_03611</name>
</gene>
<accession>A0A1R3JYB5</accession>
<evidence type="ECO:0000313" key="2">
    <source>
        <dbReference type="Proteomes" id="UP000188268"/>
    </source>
</evidence>
<protein>
    <submittedName>
        <fullName evidence="1">Uncharacterized protein</fullName>
    </submittedName>
</protein>
<comment type="caution">
    <text evidence="1">The sequence shown here is derived from an EMBL/GenBank/DDBJ whole genome shotgun (WGS) entry which is preliminary data.</text>
</comment>
<organism evidence="1 2">
    <name type="scientific">Corchorus capsularis</name>
    <name type="common">Jute</name>
    <dbReference type="NCBI Taxonomy" id="210143"/>
    <lineage>
        <taxon>Eukaryota</taxon>
        <taxon>Viridiplantae</taxon>
        <taxon>Streptophyta</taxon>
        <taxon>Embryophyta</taxon>
        <taxon>Tracheophyta</taxon>
        <taxon>Spermatophyta</taxon>
        <taxon>Magnoliopsida</taxon>
        <taxon>eudicotyledons</taxon>
        <taxon>Gunneridae</taxon>
        <taxon>Pentapetalae</taxon>
        <taxon>rosids</taxon>
        <taxon>malvids</taxon>
        <taxon>Malvales</taxon>
        <taxon>Malvaceae</taxon>
        <taxon>Grewioideae</taxon>
        <taxon>Apeibeae</taxon>
        <taxon>Corchorus</taxon>
    </lineage>
</organism>
<reference evidence="1 2" key="1">
    <citation type="submission" date="2013-09" db="EMBL/GenBank/DDBJ databases">
        <title>Corchorus capsularis genome sequencing.</title>
        <authorList>
            <person name="Alam M."/>
            <person name="Haque M.S."/>
            <person name="Islam M.S."/>
            <person name="Emdad E.M."/>
            <person name="Islam M.M."/>
            <person name="Ahmed B."/>
            <person name="Halim A."/>
            <person name="Hossen Q.M.M."/>
            <person name="Hossain M.Z."/>
            <person name="Ahmed R."/>
            <person name="Khan M.M."/>
            <person name="Islam R."/>
            <person name="Rashid M.M."/>
            <person name="Khan S.A."/>
            <person name="Rahman M.S."/>
            <person name="Alam M."/>
        </authorList>
    </citation>
    <scope>NUCLEOTIDE SEQUENCE [LARGE SCALE GENOMIC DNA]</scope>
    <source>
        <strain evidence="2">cv. CVL-1</strain>
        <tissue evidence="1">Whole seedling</tissue>
    </source>
</reference>
<keyword evidence="2" id="KW-1185">Reference proteome</keyword>
<proteinExistence type="predicted"/>
<evidence type="ECO:0000313" key="1">
    <source>
        <dbReference type="EMBL" id="OMO99811.1"/>
    </source>
</evidence>
<dbReference type="Proteomes" id="UP000188268">
    <property type="component" value="Unassembled WGS sequence"/>
</dbReference>
<sequence>MNKIEASLLSKVSLANYYVVLGSSSISILNDRSILQKK</sequence>
<dbReference type="AlphaFoldDB" id="A0A1R3JYB5"/>
<name>A0A1R3JYB5_COCAP</name>
<dbReference type="EMBL" id="AWWV01006780">
    <property type="protein sequence ID" value="OMO99811.1"/>
    <property type="molecule type" value="Genomic_DNA"/>
</dbReference>
<dbReference type="Gramene" id="OMO99811">
    <property type="protein sequence ID" value="OMO99811"/>
    <property type="gene ID" value="CCACVL1_03611"/>
</dbReference>